<evidence type="ECO:0000313" key="2">
    <source>
        <dbReference type="EMBL" id="AGI68604.1"/>
    </source>
</evidence>
<keyword evidence="3" id="KW-1185">Reference proteome</keyword>
<protein>
    <submittedName>
        <fullName evidence="2">Uncharacterized protein</fullName>
    </submittedName>
</protein>
<evidence type="ECO:0000256" key="1">
    <source>
        <dbReference type="SAM" id="Phobius"/>
    </source>
</evidence>
<proteinExistence type="predicted"/>
<organism evidence="2 3">
    <name type="scientific">Octadecabacter antarcticus 307</name>
    <dbReference type="NCBI Taxonomy" id="391626"/>
    <lineage>
        <taxon>Bacteria</taxon>
        <taxon>Pseudomonadati</taxon>
        <taxon>Pseudomonadota</taxon>
        <taxon>Alphaproteobacteria</taxon>
        <taxon>Rhodobacterales</taxon>
        <taxon>Roseobacteraceae</taxon>
        <taxon>Octadecabacter</taxon>
    </lineage>
</organism>
<sequence>MRYNLIQYVFYEIISCVVLLLKMYAVIGRLVQMHGLQHVVGVVRHRRMCARASGMIKRVMGLSFGVKLTEAGQHNSYRDDFV</sequence>
<feature type="transmembrane region" description="Helical" evidence="1">
    <location>
        <begin position="6"/>
        <end position="27"/>
    </location>
</feature>
<dbReference type="AlphaFoldDB" id="M9R7H8"/>
<dbReference type="Proteomes" id="UP000005307">
    <property type="component" value="Chromosome"/>
</dbReference>
<dbReference type="HOGENOM" id="CLU_2554935_0_0_5"/>
<keyword evidence="1" id="KW-0472">Membrane</keyword>
<reference evidence="2 3" key="1">
    <citation type="journal article" date="2013" name="PLoS ONE">
        <title>Poles Apart: Arctic and Antarctic Octadecabacter strains Share High Genome Plasticity and a New Type of Xanthorhodopsin.</title>
        <authorList>
            <person name="Vollmers J."/>
            <person name="Voget S."/>
            <person name="Dietrich S."/>
            <person name="Gollnow K."/>
            <person name="Smits M."/>
            <person name="Meyer K."/>
            <person name="Brinkhoff T."/>
            <person name="Simon M."/>
            <person name="Daniel R."/>
        </authorList>
    </citation>
    <scope>NUCLEOTIDE SEQUENCE [LARGE SCALE GENOMIC DNA]</scope>
    <source>
        <strain evidence="2 3">307</strain>
    </source>
</reference>
<keyword evidence="1" id="KW-1133">Transmembrane helix</keyword>
<accession>M9R7H8</accession>
<dbReference type="KEGG" id="oat:OAN307_c30620"/>
<dbReference type="EMBL" id="CP003740">
    <property type="protein sequence ID" value="AGI68604.1"/>
    <property type="molecule type" value="Genomic_DNA"/>
</dbReference>
<name>M9R7H8_9RHOB</name>
<evidence type="ECO:0000313" key="3">
    <source>
        <dbReference type="Proteomes" id="UP000005307"/>
    </source>
</evidence>
<keyword evidence="1" id="KW-0812">Transmembrane</keyword>
<gene>
    <name evidence="2" type="ORF">OAN307_c30620</name>
</gene>